<comment type="caution">
    <text evidence="3">The sequence shown here is derived from an EMBL/GenBank/DDBJ whole genome shotgun (WGS) entry which is preliminary data.</text>
</comment>
<protein>
    <submittedName>
        <fullName evidence="3">Type IV pilus assembly protein PilF</fullName>
    </submittedName>
</protein>
<feature type="repeat" description="TPR" evidence="1">
    <location>
        <begin position="93"/>
        <end position="126"/>
    </location>
</feature>
<dbReference type="AlphaFoldDB" id="A0A369ARP4"/>
<evidence type="ECO:0000256" key="1">
    <source>
        <dbReference type="PROSITE-ProRule" id="PRU00339"/>
    </source>
</evidence>
<organism evidence="3 4">
    <name type="scientific">Extensimonas vulgaris</name>
    <dbReference type="NCBI Taxonomy" id="1031594"/>
    <lineage>
        <taxon>Bacteria</taxon>
        <taxon>Pseudomonadati</taxon>
        <taxon>Pseudomonadota</taxon>
        <taxon>Betaproteobacteria</taxon>
        <taxon>Burkholderiales</taxon>
        <taxon>Comamonadaceae</taxon>
        <taxon>Extensimonas</taxon>
    </lineage>
</organism>
<evidence type="ECO:0000313" key="3">
    <source>
        <dbReference type="EMBL" id="RCX10906.1"/>
    </source>
</evidence>
<dbReference type="SMART" id="SM00028">
    <property type="entry name" value="TPR"/>
    <property type="match status" value="3"/>
</dbReference>
<accession>A0A369ARP4</accession>
<dbReference type="Gene3D" id="1.25.40.10">
    <property type="entry name" value="Tetratricopeptide repeat domain"/>
    <property type="match status" value="1"/>
</dbReference>
<dbReference type="InterPro" id="IPR019734">
    <property type="entry name" value="TPR_rpt"/>
</dbReference>
<feature type="signal peptide" evidence="2">
    <location>
        <begin position="1"/>
        <end position="40"/>
    </location>
</feature>
<keyword evidence="2" id="KW-0732">Signal</keyword>
<dbReference type="PANTHER" id="PTHR12558:SF13">
    <property type="entry name" value="CELL DIVISION CYCLE PROTEIN 27 HOMOLOG"/>
    <property type="match status" value="1"/>
</dbReference>
<keyword evidence="1" id="KW-0802">TPR repeat</keyword>
<evidence type="ECO:0000313" key="4">
    <source>
        <dbReference type="Proteomes" id="UP000252174"/>
    </source>
</evidence>
<dbReference type="PANTHER" id="PTHR12558">
    <property type="entry name" value="CELL DIVISION CYCLE 16,23,27"/>
    <property type="match status" value="1"/>
</dbReference>
<name>A0A369ARP4_9BURK</name>
<keyword evidence="4" id="KW-1185">Reference proteome</keyword>
<dbReference type="NCBIfam" id="TIGR02521">
    <property type="entry name" value="type_IV_pilW"/>
    <property type="match status" value="1"/>
</dbReference>
<dbReference type="SUPFAM" id="SSF48452">
    <property type="entry name" value="TPR-like"/>
    <property type="match status" value="1"/>
</dbReference>
<dbReference type="InterPro" id="IPR011990">
    <property type="entry name" value="TPR-like_helical_dom_sf"/>
</dbReference>
<dbReference type="Pfam" id="PF13432">
    <property type="entry name" value="TPR_16"/>
    <property type="match status" value="1"/>
</dbReference>
<feature type="repeat" description="TPR" evidence="1">
    <location>
        <begin position="163"/>
        <end position="196"/>
    </location>
</feature>
<dbReference type="RefSeq" id="WP_114482478.1">
    <property type="nucleotide sequence ID" value="NZ_QPJU01000002.1"/>
</dbReference>
<dbReference type="Pfam" id="PF14559">
    <property type="entry name" value="TPR_19"/>
    <property type="match status" value="1"/>
</dbReference>
<dbReference type="EMBL" id="QPJU01000002">
    <property type="protein sequence ID" value="RCX10906.1"/>
    <property type="molecule type" value="Genomic_DNA"/>
</dbReference>
<sequence>MSAKEVLGRPLPRGSCRWALAGLLAAALVGCATPPGTATAARSGDIVTSSDETEGQRRARIRLELAAGYFEAGKTTVALDEVKQALIADPNSADAYNLRGLIYMRLNDFGIAEDSFRRALALRPGDPDLRHNYGWLLCQQRRFAEADQNFVAALASPIYQAKDKTLMARGLCQEAAQQYAEAEQSFFKAYELNPGNPVVGYHLASLLLRRNDAERARFYIRRVNNSEFSNAESLWLGIKIERALGNAVAMGQLAEQLHKRYPDSREWAAYERGAFND</sequence>
<dbReference type="PROSITE" id="PS50005">
    <property type="entry name" value="TPR"/>
    <property type="match status" value="3"/>
</dbReference>
<feature type="chain" id="PRO_5016893715" evidence="2">
    <location>
        <begin position="41"/>
        <end position="277"/>
    </location>
</feature>
<reference evidence="3 4" key="1">
    <citation type="submission" date="2018-07" db="EMBL/GenBank/DDBJ databases">
        <title>Genomic Encyclopedia of Type Strains, Phase IV (KMG-IV): sequencing the most valuable type-strain genomes for metagenomic binning, comparative biology and taxonomic classification.</title>
        <authorList>
            <person name="Goeker M."/>
        </authorList>
    </citation>
    <scope>NUCLEOTIDE SEQUENCE [LARGE SCALE GENOMIC DNA]</scope>
    <source>
        <strain evidence="3 4">DSM 100911</strain>
    </source>
</reference>
<dbReference type="Proteomes" id="UP000252174">
    <property type="component" value="Unassembled WGS sequence"/>
</dbReference>
<evidence type="ECO:0000256" key="2">
    <source>
        <dbReference type="SAM" id="SignalP"/>
    </source>
</evidence>
<proteinExistence type="predicted"/>
<dbReference type="OrthoDB" id="9814042at2"/>
<feature type="repeat" description="TPR" evidence="1">
    <location>
        <begin position="59"/>
        <end position="92"/>
    </location>
</feature>
<gene>
    <name evidence="3" type="ORF">DFR45_102308</name>
</gene>
<dbReference type="PROSITE" id="PS51257">
    <property type="entry name" value="PROKAR_LIPOPROTEIN"/>
    <property type="match status" value="1"/>
</dbReference>
<dbReference type="InterPro" id="IPR013360">
    <property type="entry name" value="Pilus_4_PilW"/>
</dbReference>